<evidence type="ECO:0000313" key="1">
    <source>
        <dbReference type="EMBL" id="KAD6118741.1"/>
    </source>
</evidence>
<evidence type="ECO:0000313" key="2">
    <source>
        <dbReference type="Proteomes" id="UP000326396"/>
    </source>
</evidence>
<dbReference type="Proteomes" id="UP000326396">
    <property type="component" value="Linkage Group LG13"/>
</dbReference>
<keyword evidence="2" id="KW-1185">Reference proteome</keyword>
<reference evidence="1 2" key="1">
    <citation type="submission" date="2019-05" db="EMBL/GenBank/DDBJ databases">
        <title>Mikania micrantha, genome provides insights into the molecular mechanism of rapid growth.</title>
        <authorList>
            <person name="Liu B."/>
        </authorList>
    </citation>
    <scope>NUCLEOTIDE SEQUENCE [LARGE SCALE GENOMIC DNA]</scope>
    <source>
        <strain evidence="1">NLD-2019</strain>
        <tissue evidence="1">Leaf</tissue>
    </source>
</reference>
<organism evidence="1 2">
    <name type="scientific">Mikania micrantha</name>
    <name type="common">bitter vine</name>
    <dbReference type="NCBI Taxonomy" id="192012"/>
    <lineage>
        <taxon>Eukaryota</taxon>
        <taxon>Viridiplantae</taxon>
        <taxon>Streptophyta</taxon>
        <taxon>Embryophyta</taxon>
        <taxon>Tracheophyta</taxon>
        <taxon>Spermatophyta</taxon>
        <taxon>Magnoliopsida</taxon>
        <taxon>eudicotyledons</taxon>
        <taxon>Gunneridae</taxon>
        <taxon>Pentapetalae</taxon>
        <taxon>asterids</taxon>
        <taxon>campanulids</taxon>
        <taxon>Asterales</taxon>
        <taxon>Asteraceae</taxon>
        <taxon>Asteroideae</taxon>
        <taxon>Heliantheae alliance</taxon>
        <taxon>Eupatorieae</taxon>
        <taxon>Mikania</taxon>
    </lineage>
</organism>
<proteinExistence type="predicted"/>
<sequence>MEAAQDRQKSYADKRRRPIESRMIVREKWCTWAKTVRETELRIVGNRETKNLDFYHPRGTPHLTVWRGAMRLTSASRINGLKSQFGLEEAILILPFDDSSHHTRKISLQSIKPSILKTFDQVDRTRERFCKSGSSFYAQNSVWLGNGSF</sequence>
<gene>
    <name evidence="1" type="ORF">E3N88_10012</name>
</gene>
<accession>A0A5N6P996</accession>
<dbReference type="AlphaFoldDB" id="A0A5N6P996"/>
<protein>
    <submittedName>
        <fullName evidence="1">Uncharacterized protein</fullName>
    </submittedName>
</protein>
<comment type="caution">
    <text evidence="1">The sequence shown here is derived from an EMBL/GenBank/DDBJ whole genome shotgun (WGS) entry which is preliminary data.</text>
</comment>
<name>A0A5N6P996_9ASTR</name>
<dbReference type="EMBL" id="SZYD01000005">
    <property type="protein sequence ID" value="KAD6118741.1"/>
    <property type="molecule type" value="Genomic_DNA"/>
</dbReference>